<dbReference type="OrthoDB" id="27073at2759"/>
<evidence type="ECO:0000256" key="4">
    <source>
        <dbReference type="ARBA" id="ARBA00022843"/>
    </source>
</evidence>
<dbReference type="SMART" id="SM00182">
    <property type="entry name" value="CULLIN"/>
    <property type="match status" value="1"/>
</dbReference>
<reference evidence="10" key="1">
    <citation type="submission" date="2016-04" db="UniProtKB">
        <authorList>
            <consortium name="WormBaseParasite"/>
        </authorList>
    </citation>
    <scope>IDENTIFICATION</scope>
</reference>
<protein>
    <submittedName>
        <fullName evidence="10">CULLIN_2 domain-containing protein</fullName>
    </submittedName>
</protein>
<dbReference type="Pfam" id="PF00888">
    <property type="entry name" value="Cullin"/>
    <property type="match status" value="1"/>
</dbReference>
<name>A0A158QBW8_HYMDI</name>
<dbReference type="FunFam" id="1.10.10.10:FF:000014">
    <property type="entry name" value="Cullin 1"/>
    <property type="match status" value="1"/>
</dbReference>
<evidence type="ECO:0000256" key="5">
    <source>
        <dbReference type="PROSITE-ProRule" id="PRU00330"/>
    </source>
</evidence>
<organism evidence="10">
    <name type="scientific">Hymenolepis diminuta</name>
    <name type="common">Rat tapeworm</name>
    <dbReference type="NCBI Taxonomy" id="6216"/>
    <lineage>
        <taxon>Eukaryota</taxon>
        <taxon>Metazoa</taxon>
        <taxon>Spiralia</taxon>
        <taxon>Lophotrochozoa</taxon>
        <taxon>Platyhelminthes</taxon>
        <taxon>Cestoda</taxon>
        <taxon>Eucestoda</taxon>
        <taxon>Cyclophyllidea</taxon>
        <taxon>Hymenolepididae</taxon>
        <taxon>Hymenolepis</taxon>
    </lineage>
</organism>
<dbReference type="InterPro" id="IPR016158">
    <property type="entry name" value="Cullin_homology"/>
</dbReference>
<dbReference type="WBParaSite" id="HDID_0000060601-mRNA-1">
    <property type="protein sequence ID" value="HDID_0000060601-mRNA-1"/>
    <property type="gene ID" value="HDID_0000060601"/>
</dbReference>
<dbReference type="InterPro" id="IPR016159">
    <property type="entry name" value="Cullin_repeat-like_dom_sf"/>
</dbReference>
<evidence type="ECO:0000313" key="8">
    <source>
        <dbReference type="EMBL" id="VDL16950.1"/>
    </source>
</evidence>
<dbReference type="AlphaFoldDB" id="A0A158QBW8"/>
<sequence length="800" mass="91917">MQDTSSKDELCDIPLCISSSRMRNMMKSSPEVDCVSSDAVIAMIKATMLSMNGLTKTEHAQVCNCVYGYCISVDTTVNVSDNSKVIGFELYKRLRQFFKNHVVSLKALALVIWKDELFKACSRALISAILDEVEKERKGECISTSRLCTVINSLVELCITSESHPTASLNTSIPSVTPRGHDSVLPTQVPSYNPADAHLEWRQGLPVYRDHFEQPFLRETVRYYETESSAYLSRHSVTDYLKWAEICVENEKKRADSYLHKSTLHELIKTTYDCLIGNHIETIAAEFTNLLKENRIEDLARMYKALIRFEEGESRLVQMLETYVDEVGSNALKQVCEAAKTAPKVFVDTIIEVQLKCDNLLQNAFSKNASFSRAIDKGCERFINRNAITEALGSTRKTPELVAKYADILLRKGTRDAQNVDLDEAFGHVMKVFKFVEDKDIFQKFYSNMLARRLVHNQSISEDAEGAMITLLRNSCGLEYTSKLQRMFQDVTSSRDLNACFNEWLKARKEERRDQLDNLSNMADFTIMVLSSNAWPFQAQSQLNLPYELEKCLKVFTEFYQGHHEGRKLAWCYQLCRGEVVSLYTKMRYTFTVSTYQMAILMLFNNANCYSVRQIRELTSLDENMLNQILNIFLKARILMVIAGDASEEQLRQQQTEESTLASTSDALPTLIPDTLLTLFFNYNKQVIVRYLTLEHEINIHKRIRVNLNMPVKSEVKQETETTLANVECDRKLGIQACIVRIMKTRKRLNHQQLLREVIDQMASRFNPPVSQIKLCINSLIERDFIKRDPNNLNIYEYIA</sequence>
<dbReference type="InterPro" id="IPR059120">
    <property type="entry name" value="Cullin-like_AB"/>
</dbReference>
<dbReference type="GO" id="GO:0031625">
    <property type="term" value="F:ubiquitin protein ligase binding"/>
    <property type="evidence" value="ECO:0007669"/>
    <property type="project" value="InterPro"/>
</dbReference>
<keyword evidence="2" id="KW-1017">Isopeptide bond</keyword>
<dbReference type="SUPFAM" id="SSF75632">
    <property type="entry name" value="Cullin homology domain"/>
    <property type="match status" value="1"/>
</dbReference>
<dbReference type="Gene3D" id="1.10.10.10">
    <property type="entry name" value="Winged helix-like DNA-binding domain superfamily/Winged helix DNA-binding domain"/>
    <property type="match status" value="2"/>
</dbReference>
<dbReference type="PROSITE" id="PS50069">
    <property type="entry name" value="CULLIN_2"/>
    <property type="match status" value="1"/>
</dbReference>
<evidence type="ECO:0000259" key="7">
    <source>
        <dbReference type="PROSITE" id="PS50069"/>
    </source>
</evidence>
<dbReference type="Proteomes" id="UP000274504">
    <property type="component" value="Unassembled WGS sequence"/>
</dbReference>
<dbReference type="Pfam" id="PF26557">
    <property type="entry name" value="Cullin_AB"/>
    <property type="match status" value="1"/>
</dbReference>
<evidence type="ECO:0000313" key="9">
    <source>
        <dbReference type="Proteomes" id="UP000274504"/>
    </source>
</evidence>
<keyword evidence="4" id="KW-0832">Ubl conjugation</keyword>
<dbReference type="EMBL" id="UYSG01000081">
    <property type="protein sequence ID" value="VDL16950.1"/>
    <property type="molecule type" value="Genomic_DNA"/>
</dbReference>
<dbReference type="Pfam" id="PF10557">
    <property type="entry name" value="Cullin_Nedd8"/>
    <property type="match status" value="1"/>
</dbReference>
<dbReference type="InterPro" id="IPR036390">
    <property type="entry name" value="WH_DNA-bd_sf"/>
</dbReference>
<dbReference type="FunFam" id="1.20.1310.10:FF:000019">
    <property type="entry name" value="Cullin 1"/>
    <property type="match status" value="1"/>
</dbReference>
<dbReference type="SUPFAM" id="SSF46785">
    <property type="entry name" value="Winged helix' DNA-binding domain"/>
    <property type="match status" value="1"/>
</dbReference>
<dbReference type="InterPro" id="IPR036388">
    <property type="entry name" value="WH-like_DNA-bd_sf"/>
</dbReference>
<reference evidence="8 9" key="2">
    <citation type="submission" date="2018-11" db="EMBL/GenBank/DDBJ databases">
        <authorList>
            <consortium name="Pathogen Informatics"/>
        </authorList>
    </citation>
    <scope>NUCLEOTIDE SEQUENCE [LARGE SCALE GENOMIC DNA]</scope>
</reference>
<dbReference type="InterPro" id="IPR019559">
    <property type="entry name" value="Cullin_neddylation_domain"/>
</dbReference>
<dbReference type="Gene3D" id="1.20.1310.10">
    <property type="entry name" value="Cullin Repeats"/>
    <property type="match status" value="4"/>
</dbReference>
<dbReference type="STRING" id="6216.A0A158QBW8"/>
<evidence type="ECO:0000256" key="6">
    <source>
        <dbReference type="RuleBase" id="RU003829"/>
    </source>
</evidence>
<dbReference type="InterPro" id="IPR045093">
    <property type="entry name" value="Cullin"/>
</dbReference>
<evidence type="ECO:0000256" key="3">
    <source>
        <dbReference type="ARBA" id="ARBA00022786"/>
    </source>
</evidence>
<accession>A0A158QBW8</accession>
<comment type="similarity">
    <text evidence="1 5 6">Belongs to the cullin family.</text>
</comment>
<proteinExistence type="inferred from homology"/>
<dbReference type="InterPro" id="IPR001373">
    <property type="entry name" value="Cullin_N"/>
</dbReference>
<gene>
    <name evidence="8" type="ORF">HDID_LOCUS607</name>
</gene>
<keyword evidence="3" id="KW-0833">Ubl conjugation pathway</keyword>
<dbReference type="SMART" id="SM00884">
    <property type="entry name" value="Cullin_Nedd8"/>
    <property type="match status" value="1"/>
</dbReference>
<evidence type="ECO:0000313" key="10">
    <source>
        <dbReference type="WBParaSite" id="HDID_0000060601-mRNA-1"/>
    </source>
</evidence>
<dbReference type="FunFam" id="1.20.1310.10:FF:000002">
    <property type="entry name" value="cullin-3 isoform X1"/>
    <property type="match status" value="1"/>
</dbReference>
<dbReference type="Gene3D" id="4.10.1030.10">
    <property type="entry name" value="Ring Box Chain A, domain 5"/>
    <property type="match status" value="1"/>
</dbReference>
<evidence type="ECO:0000256" key="2">
    <source>
        <dbReference type="ARBA" id="ARBA00022499"/>
    </source>
</evidence>
<dbReference type="InterPro" id="IPR036317">
    <property type="entry name" value="Cullin_homology_sf"/>
</dbReference>
<feature type="domain" description="Cullin family profile" evidence="7">
    <location>
        <begin position="397"/>
        <end position="634"/>
    </location>
</feature>
<dbReference type="PANTHER" id="PTHR11932">
    <property type="entry name" value="CULLIN"/>
    <property type="match status" value="1"/>
</dbReference>
<dbReference type="GO" id="GO:0006511">
    <property type="term" value="P:ubiquitin-dependent protein catabolic process"/>
    <property type="evidence" value="ECO:0007669"/>
    <property type="project" value="InterPro"/>
</dbReference>
<dbReference type="SUPFAM" id="SSF74788">
    <property type="entry name" value="Cullin repeat-like"/>
    <property type="match status" value="1"/>
</dbReference>
<evidence type="ECO:0000256" key="1">
    <source>
        <dbReference type="ARBA" id="ARBA00006019"/>
    </source>
</evidence>